<comment type="caution">
    <text evidence="1">The sequence shown here is derived from an EMBL/GenBank/DDBJ whole genome shotgun (WGS) entry which is preliminary data.</text>
</comment>
<accession>X1IXI7</accession>
<dbReference type="AlphaFoldDB" id="X1IXI7"/>
<dbReference type="EMBL" id="BARU01031561">
    <property type="protein sequence ID" value="GAH62258.1"/>
    <property type="molecule type" value="Genomic_DNA"/>
</dbReference>
<proteinExistence type="predicted"/>
<organism evidence="1">
    <name type="scientific">marine sediment metagenome</name>
    <dbReference type="NCBI Taxonomy" id="412755"/>
    <lineage>
        <taxon>unclassified sequences</taxon>
        <taxon>metagenomes</taxon>
        <taxon>ecological metagenomes</taxon>
    </lineage>
</organism>
<feature type="non-terminal residue" evidence="1">
    <location>
        <position position="222"/>
    </location>
</feature>
<sequence>MKKLYYLIVLALILGLVLTGCLLSNVGQVPTNEQSGITYLTKGGPTEAEAESFPLYAGQDWEVGEVLVWNDEEQLCVKYVLDPDIFADGWGLTETHLAVATSLEGIPTNKAGNPKVGNFPFGNDELGGVAEDGPYCIDFGEEEGELDVECGDELVIAAHAVIEKEDCIPGDSGTDTYVSDDTTLVTDGNVLSAVYPYTAVATDAGPHYGANTWINQTGTGSW</sequence>
<dbReference type="PROSITE" id="PS51257">
    <property type="entry name" value="PROKAR_LIPOPROTEIN"/>
    <property type="match status" value="1"/>
</dbReference>
<gene>
    <name evidence="1" type="ORF">S03H2_49904</name>
</gene>
<evidence type="ECO:0000313" key="1">
    <source>
        <dbReference type="EMBL" id="GAH62258.1"/>
    </source>
</evidence>
<reference evidence="1" key="1">
    <citation type="journal article" date="2014" name="Front. Microbiol.">
        <title>High frequency of phylogenetically diverse reductive dehalogenase-homologous genes in deep subseafloor sedimentary metagenomes.</title>
        <authorList>
            <person name="Kawai M."/>
            <person name="Futagami T."/>
            <person name="Toyoda A."/>
            <person name="Takaki Y."/>
            <person name="Nishi S."/>
            <person name="Hori S."/>
            <person name="Arai W."/>
            <person name="Tsubouchi T."/>
            <person name="Morono Y."/>
            <person name="Uchiyama I."/>
            <person name="Ito T."/>
            <person name="Fujiyama A."/>
            <person name="Inagaki F."/>
            <person name="Takami H."/>
        </authorList>
    </citation>
    <scope>NUCLEOTIDE SEQUENCE</scope>
    <source>
        <strain evidence="1">Expedition CK06-06</strain>
    </source>
</reference>
<protein>
    <submittedName>
        <fullName evidence="1">Uncharacterized protein</fullName>
    </submittedName>
</protein>
<name>X1IXI7_9ZZZZ</name>